<gene>
    <name evidence="1" type="ORF">K239x_45300</name>
</gene>
<proteinExistence type="predicted"/>
<reference evidence="1 2" key="1">
    <citation type="submission" date="2019-02" db="EMBL/GenBank/DDBJ databases">
        <title>Deep-cultivation of Planctomycetes and their phenomic and genomic characterization uncovers novel biology.</title>
        <authorList>
            <person name="Wiegand S."/>
            <person name="Jogler M."/>
            <person name="Boedeker C."/>
            <person name="Pinto D."/>
            <person name="Vollmers J."/>
            <person name="Rivas-Marin E."/>
            <person name="Kohn T."/>
            <person name="Peeters S.H."/>
            <person name="Heuer A."/>
            <person name="Rast P."/>
            <person name="Oberbeckmann S."/>
            <person name="Bunk B."/>
            <person name="Jeske O."/>
            <person name="Meyerdierks A."/>
            <person name="Storesund J.E."/>
            <person name="Kallscheuer N."/>
            <person name="Luecker S."/>
            <person name="Lage O.M."/>
            <person name="Pohl T."/>
            <person name="Merkel B.J."/>
            <person name="Hornburger P."/>
            <person name="Mueller R.-W."/>
            <person name="Bruemmer F."/>
            <person name="Labrenz M."/>
            <person name="Spormann A.M."/>
            <person name="Op den Camp H."/>
            <person name="Overmann J."/>
            <person name="Amann R."/>
            <person name="Jetten M.S.M."/>
            <person name="Mascher T."/>
            <person name="Medema M.H."/>
            <person name="Devos D.P."/>
            <person name="Kaster A.-K."/>
            <person name="Ovreas L."/>
            <person name="Rohde M."/>
            <person name="Galperin M.Y."/>
            <person name="Jogler C."/>
        </authorList>
    </citation>
    <scope>NUCLEOTIDE SEQUENCE [LARGE SCALE GENOMIC DNA]</scope>
    <source>
        <strain evidence="1 2">K23_9</strain>
    </source>
</reference>
<dbReference type="Proteomes" id="UP000319817">
    <property type="component" value="Chromosome"/>
</dbReference>
<dbReference type="EMBL" id="CP036526">
    <property type="protein sequence ID" value="QDT12520.1"/>
    <property type="molecule type" value="Genomic_DNA"/>
</dbReference>
<evidence type="ECO:0000313" key="1">
    <source>
        <dbReference type="EMBL" id="QDT12520.1"/>
    </source>
</evidence>
<organism evidence="1 2">
    <name type="scientific">Stieleria marina</name>
    <dbReference type="NCBI Taxonomy" id="1930275"/>
    <lineage>
        <taxon>Bacteria</taxon>
        <taxon>Pseudomonadati</taxon>
        <taxon>Planctomycetota</taxon>
        <taxon>Planctomycetia</taxon>
        <taxon>Pirellulales</taxon>
        <taxon>Pirellulaceae</taxon>
        <taxon>Stieleria</taxon>
    </lineage>
</organism>
<keyword evidence="2" id="KW-1185">Reference proteome</keyword>
<accession>A0A517NZG0</accession>
<sequence length="62" mass="6784">MAMSIHATALPLRVSGLVRPRYALEETHSPYNRSCDDAFGSLRGGLAFKSRLGRRLADLALP</sequence>
<protein>
    <submittedName>
        <fullName evidence="1">Uncharacterized protein</fullName>
    </submittedName>
</protein>
<name>A0A517NZG0_9BACT</name>
<dbReference type="AlphaFoldDB" id="A0A517NZG0"/>
<evidence type="ECO:0000313" key="2">
    <source>
        <dbReference type="Proteomes" id="UP000319817"/>
    </source>
</evidence>